<evidence type="ECO:0000313" key="1">
    <source>
        <dbReference type="EMBL" id="KAF9645006.1"/>
    </source>
</evidence>
<gene>
    <name evidence="1" type="ORF">BDM02DRAFT_3190108</name>
</gene>
<accession>A0ACB6Z5T2</accession>
<keyword evidence="2" id="KW-1185">Reference proteome</keyword>
<sequence length="124" mass="13534">MLQVMVVEVVQSGVSCYIGNRKELRRIFVLYNCGHGLNEIDAMMLQSLDERVHAPAGLKFTLQAVITKAATTPDRKLASSIGQMRKGIAEATPTCLDSIITSAAKYLYVGTDAVQDAVMQVCQR</sequence>
<evidence type="ECO:0000313" key="2">
    <source>
        <dbReference type="Proteomes" id="UP000886501"/>
    </source>
</evidence>
<name>A0ACB6Z5T2_THEGA</name>
<dbReference type="EMBL" id="MU118109">
    <property type="protein sequence ID" value="KAF9645006.1"/>
    <property type="molecule type" value="Genomic_DNA"/>
</dbReference>
<comment type="caution">
    <text evidence="1">The sequence shown here is derived from an EMBL/GenBank/DDBJ whole genome shotgun (WGS) entry which is preliminary data.</text>
</comment>
<reference evidence="1" key="1">
    <citation type="submission" date="2019-10" db="EMBL/GenBank/DDBJ databases">
        <authorList>
            <consortium name="DOE Joint Genome Institute"/>
            <person name="Kuo A."/>
            <person name="Miyauchi S."/>
            <person name="Kiss E."/>
            <person name="Drula E."/>
            <person name="Kohler A."/>
            <person name="Sanchez-Garcia M."/>
            <person name="Andreopoulos B."/>
            <person name="Barry K.W."/>
            <person name="Bonito G."/>
            <person name="Buee M."/>
            <person name="Carver A."/>
            <person name="Chen C."/>
            <person name="Cichocki N."/>
            <person name="Clum A."/>
            <person name="Culley D."/>
            <person name="Crous P.W."/>
            <person name="Fauchery L."/>
            <person name="Girlanda M."/>
            <person name="Hayes R."/>
            <person name="Keri Z."/>
            <person name="Labutti K."/>
            <person name="Lipzen A."/>
            <person name="Lombard V."/>
            <person name="Magnuson J."/>
            <person name="Maillard F."/>
            <person name="Morin E."/>
            <person name="Murat C."/>
            <person name="Nolan M."/>
            <person name="Ohm R."/>
            <person name="Pangilinan J."/>
            <person name="Pereira M."/>
            <person name="Perotto S."/>
            <person name="Peter M."/>
            <person name="Riley R."/>
            <person name="Sitrit Y."/>
            <person name="Stielow B."/>
            <person name="Szollosi G."/>
            <person name="Zifcakova L."/>
            <person name="Stursova M."/>
            <person name="Spatafora J.W."/>
            <person name="Tedersoo L."/>
            <person name="Vaario L.-M."/>
            <person name="Yamada A."/>
            <person name="Yan M."/>
            <person name="Wang P."/>
            <person name="Xu J."/>
            <person name="Bruns T."/>
            <person name="Baldrian P."/>
            <person name="Vilgalys R."/>
            <person name="Henrissat B."/>
            <person name="Grigoriev I.V."/>
            <person name="Hibbett D."/>
            <person name="Nagy L.G."/>
            <person name="Martin F.M."/>
        </authorList>
    </citation>
    <scope>NUCLEOTIDE SEQUENCE</scope>
    <source>
        <strain evidence="1">P2</strain>
    </source>
</reference>
<organism evidence="1 2">
    <name type="scientific">Thelephora ganbajun</name>
    <name type="common">Ganba fungus</name>
    <dbReference type="NCBI Taxonomy" id="370292"/>
    <lineage>
        <taxon>Eukaryota</taxon>
        <taxon>Fungi</taxon>
        <taxon>Dikarya</taxon>
        <taxon>Basidiomycota</taxon>
        <taxon>Agaricomycotina</taxon>
        <taxon>Agaricomycetes</taxon>
        <taxon>Thelephorales</taxon>
        <taxon>Thelephoraceae</taxon>
        <taxon>Thelephora</taxon>
    </lineage>
</organism>
<proteinExistence type="predicted"/>
<protein>
    <submittedName>
        <fullName evidence="1">Uncharacterized protein</fullName>
    </submittedName>
</protein>
<reference evidence="1" key="2">
    <citation type="journal article" date="2020" name="Nat. Commun.">
        <title>Large-scale genome sequencing of mycorrhizal fungi provides insights into the early evolution of symbiotic traits.</title>
        <authorList>
            <person name="Miyauchi S."/>
            <person name="Kiss E."/>
            <person name="Kuo A."/>
            <person name="Drula E."/>
            <person name="Kohler A."/>
            <person name="Sanchez-Garcia M."/>
            <person name="Morin E."/>
            <person name="Andreopoulos B."/>
            <person name="Barry K.W."/>
            <person name="Bonito G."/>
            <person name="Buee M."/>
            <person name="Carver A."/>
            <person name="Chen C."/>
            <person name="Cichocki N."/>
            <person name="Clum A."/>
            <person name="Culley D."/>
            <person name="Crous P.W."/>
            <person name="Fauchery L."/>
            <person name="Girlanda M."/>
            <person name="Hayes R.D."/>
            <person name="Keri Z."/>
            <person name="LaButti K."/>
            <person name="Lipzen A."/>
            <person name="Lombard V."/>
            <person name="Magnuson J."/>
            <person name="Maillard F."/>
            <person name="Murat C."/>
            <person name="Nolan M."/>
            <person name="Ohm R.A."/>
            <person name="Pangilinan J."/>
            <person name="Pereira M.F."/>
            <person name="Perotto S."/>
            <person name="Peter M."/>
            <person name="Pfister S."/>
            <person name="Riley R."/>
            <person name="Sitrit Y."/>
            <person name="Stielow J.B."/>
            <person name="Szollosi G."/>
            <person name="Zifcakova L."/>
            <person name="Stursova M."/>
            <person name="Spatafora J.W."/>
            <person name="Tedersoo L."/>
            <person name="Vaario L.M."/>
            <person name="Yamada A."/>
            <person name="Yan M."/>
            <person name="Wang P."/>
            <person name="Xu J."/>
            <person name="Bruns T."/>
            <person name="Baldrian P."/>
            <person name="Vilgalys R."/>
            <person name="Dunand C."/>
            <person name="Henrissat B."/>
            <person name="Grigoriev I.V."/>
            <person name="Hibbett D."/>
            <person name="Nagy L.G."/>
            <person name="Martin F.M."/>
        </authorList>
    </citation>
    <scope>NUCLEOTIDE SEQUENCE</scope>
    <source>
        <strain evidence="1">P2</strain>
    </source>
</reference>
<dbReference type="Proteomes" id="UP000886501">
    <property type="component" value="Unassembled WGS sequence"/>
</dbReference>